<gene>
    <name evidence="2" type="ORF">BGZ65_007049</name>
</gene>
<organism evidence="2 3">
    <name type="scientific">Modicella reniformis</name>
    <dbReference type="NCBI Taxonomy" id="1440133"/>
    <lineage>
        <taxon>Eukaryota</taxon>
        <taxon>Fungi</taxon>
        <taxon>Fungi incertae sedis</taxon>
        <taxon>Mucoromycota</taxon>
        <taxon>Mortierellomycotina</taxon>
        <taxon>Mortierellomycetes</taxon>
        <taxon>Mortierellales</taxon>
        <taxon>Mortierellaceae</taxon>
        <taxon>Modicella</taxon>
    </lineage>
</organism>
<protein>
    <recommendedName>
        <fullName evidence="1">BTB domain-containing protein</fullName>
    </recommendedName>
</protein>
<reference evidence="2" key="1">
    <citation type="journal article" date="2020" name="Fungal Divers.">
        <title>Resolving the Mortierellaceae phylogeny through synthesis of multi-gene phylogenetics and phylogenomics.</title>
        <authorList>
            <person name="Vandepol N."/>
            <person name="Liber J."/>
            <person name="Desiro A."/>
            <person name="Na H."/>
            <person name="Kennedy M."/>
            <person name="Barry K."/>
            <person name="Grigoriev I.V."/>
            <person name="Miller A.N."/>
            <person name="O'Donnell K."/>
            <person name="Stajich J.E."/>
            <person name="Bonito G."/>
        </authorList>
    </citation>
    <scope>NUCLEOTIDE SEQUENCE</scope>
    <source>
        <strain evidence="2">MES-2147</strain>
    </source>
</reference>
<dbReference type="EMBL" id="JAAAHW010009460">
    <property type="protein sequence ID" value="KAF9940430.1"/>
    <property type="molecule type" value="Genomic_DNA"/>
</dbReference>
<feature type="domain" description="BTB" evidence="1">
    <location>
        <begin position="179"/>
        <end position="251"/>
    </location>
</feature>
<dbReference type="Gene3D" id="3.30.710.10">
    <property type="entry name" value="Potassium Channel Kv1.1, Chain A"/>
    <property type="match status" value="1"/>
</dbReference>
<keyword evidence="3" id="KW-1185">Reference proteome</keyword>
<dbReference type="OrthoDB" id="2380198at2759"/>
<dbReference type="InterPro" id="IPR000210">
    <property type="entry name" value="BTB/POZ_dom"/>
</dbReference>
<dbReference type="InterPro" id="IPR011333">
    <property type="entry name" value="SKP1/BTB/POZ_sf"/>
</dbReference>
<evidence type="ECO:0000259" key="1">
    <source>
        <dbReference type="PROSITE" id="PS50097"/>
    </source>
</evidence>
<dbReference type="PROSITE" id="PS50097">
    <property type="entry name" value="BTB"/>
    <property type="match status" value="1"/>
</dbReference>
<dbReference type="AlphaFoldDB" id="A0A9P6LU69"/>
<accession>A0A9P6LU69</accession>
<dbReference type="Proteomes" id="UP000749646">
    <property type="component" value="Unassembled WGS sequence"/>
</dbReference>
<comment type="caution">
    <text evidence="2">The sequence shown here is derived from an EMBL/GenBank/DDBJ whole genome shotgun (WGS) entry which is preliminary data.</text>
</comment>
<evidence type="ECO:0000313" key="2">
    <source>
        <dbReference type="EMBL" id="KAF9940430.1"/>
    </source>
</evidence>
<evidence type="ECO:0000313" key="3">
    <source>
        <dbReference type="Proteomes" id="UP000749646"/>
    </source>
</evidence>
<sequence length="396" mass="45652">MPNDLCILHYRIPDHSDPTGQDQAAAAGTVAKNGTHEWRCQLSVLEDKSTIRGTLGTLSTSEASNAEFLSCCSLQVAALQEFEPETIKVFLNKRVRSEDLFKRGIEFYLDREDVWLDKHYEFYIILSSYPIKLLGPPDGAHWTHSLVLSECDPIARNFDPLVEMMTRFEQHSLTSDVECRFVSKAGLVLDCMRAHHAILSIYPVFCEKMAKAQRNPHQRSTATVLLVPVERWAAFGRMLGYIYSGRLPREGFAPRSDQWKTSYELAKEHGLEKCNSSIPWMEWHLRELKQVITNENVLEIYFGWGYEHGTVAQMCIRYVADRSQIHFHGKDLGTYVMGLLKERYQGQKGCHEFQEALVALLMEMYAEQQQQQQQHQQQPNRIQSMQWTGECSLGRR</sequence>
<name>A0A9P6LU69_9FUNG</name>
<proteinExistence type="predicted"/>